<dbReference type="RefSeq" id="WP_285569105.1">
    <property type="nucleotide sequence ID" value="NZ_BSDE01000001.1"/>
</dbReference>
<dbReference type="Gene3D" id="3.40.50.10320">
    <property type="entry name" value="LmbE-like"/>
    <property type="match status" value="1"/>
</dbReference>
<reference evidence="1 2" key="1">
    <citation type="journal article" date="2023" name="Antonie Van Leeuwenhoek">
        <title>Mesoterricola silvestris gen. nov., sp. nov., Mesoterricola sediminis sp. nov., Geothrix oryzae sp. nov., Geothrix edaphica sp. nov., Geothrix rubra sp. nov., and Geothrix limicola sp. nov., six novel members of Acidobacteriota isolated from soils.</title>
        <authorList>
            <person name="Itoh H."/>
            <person name="Sugisawa Y."/>
            <person name="Mise K."/>
            <person name="Xu Z."/>
            <person name="Kuniyasu M."/>
            <person name="Ushijima N."/>
            <person name="Kawano K."/>
            <person name="Kobayashi E."/>
            <person name="Shiratori Y."/>
            <person name="Masuda Y."/>
            <person name="Senoo K."/>
        </authorList>
    </citation>
    <scope>NUCLEOTIDE SEQUENCE [LARGE SCALE GENOMIC DNA]</scope>
    <source>
        <strain evidence="1 2">Red804</strain>
    </source>
</reference>
<dbReference type="SUPFAM" id="SSF102588">
    <property type="entry name" value="LmbE-like"/>
    <property type="match status" value="1"/>
</dbReference>
<comment type="caution">
    <text evidence="1">The sequence shown here is derived from an EMBL/GenBank/DDBJ whole genome shotgun (WGS) entry which is preliminary data.</text>
</comment>
<dbReference type="Proteomes" id="UP001165069">
    <property type="component" value="Unassembled WGS sequence"/>
</dbReference>
<keyword evidence="2" id="KW-1185">Reference proteome</keyword>
<evidence type="ECO:0008006" key="3">
    <source>
        <dbReference type="Google" id="ProtNLM"/>
    </source>
</evidence>
<gene>
    <name evidence="1" type="ORF">GETHLI_01950</name>
</gene>
<sequence length="286" mass="31233">MSQPFTSYVTGIAQLMEEARSVPLGDIPPAAAPVLREDAPRALVFSPHPDDESIIGALPLRLRRELGYDVRVVAVTQGSRADRQAARFEEMQGACNYLGFKLVPTCPNGLLNINPKTRNGNPAEWAAAVGIIAKILIDHQPSVLFMPHDQDWNSTHIGTHFLVTDALKTLGPSFKCRIVETEFWRAMAEPNLVIESTPEEVADLVAAISFHKGEVVRNPYHLTLPAWMADNVRRGGEIVGGQGGAAPTFPFATLYRVRDWLMGAFDTAPRAGQVIARDGDLAGLFK</sequence>
<dbReference type="InterPro" id="IPR003737">
    <property type="entry name" value="GlcNAc_PI_deacetylase-related"/>
</dbReference>
<protein>
    <recommendedName>
        <fullName evidence="3">PIG-L family deacetylase</fullName>
    </recommendedName>
</protein>
<evidence type="ECO:0000313" key="2">
    <source>
        <dbReference type="Proteomes" id="UP001165069"/>
    </source>
</evidence>
<dbReference type="EMBL" id="BSDE01000001">
    <property type="protein sequence ID" value="GLH71693.1"/>
    <property type="molecule type" value="Genomic_DNA"/>
</dbReference>
<dbReference type="InterPro" id="IPR024078">
    <property type="entry name" value="LmbE-like_dom_sf"/>
</dbReference>
<proteinExistence type="predicted"/>
<accession>A0ABQ5QAI5</accession>
<name>A0ABQ5QAI5_9BACT</name>
<organism evidence="1 2">
    <name type="scientific">Geothrix limicola</name>
    <dbReference type="NCBI Taxonomy" id="2927978"/>
    <lineage>
        <taxon>Bacteria</taxon>
        <taxon>Pseudomonadati</taxon>
        <taxon>Acidobacteriota</taxon>
        <taxon>Holophagae</taxon>
        <taxon>Holophagales</taxon>
        <taxon>Holophagaceae</taxon>
        <taxon>Geothrix</taxon>
    </lineage>
</organism>
<evidence type="ECO:0000313" key="1">
    <source>
        <dbReference type="EMBL" id="GLH71693.1"/>
    </source>
</evidence>
<dbReference type="Pfam" id="PF02585">
    <property type="entry name" value="PIG-L"/>
    <property type="match status" value="1"/>
</dbReference>